<reference evidence="1 2" key="1">
    <citation type="submission" date="2015-03" db="EMBL/GenBank/DDBJ databases">
        <title>Genomics and transcriptomics of the oil-accumulating basidiomycete yeast T. oleaginosus allow insights into substrate utilization and the diverse evolutionary trajectories of mating systems in fungi.</title>
        <authorList>
            <consortium name="DOE Joint Genome Institute"/>
            <person name="Kourist R."/>
            <person name="Kracht O."/>
            <person name="Bracharz F."/>
            <person name="Lipzen A."/>
            <person name="Nolan M."/>
            <person name="Ohm R."/>
            <person name="Grigoriev I."/>
            <person name="Sun S."/>
            <person name="Heitman J."/>
            <person name="Bruck T."/>
            <person name="Nowrousian M."/>
        </authorList>
    </citation>
    <scope>NUCLEOTIDE SEQUENCE [LARGE SCALE GENOMIC DNA]</scope>
    <source>
        <strain evidence="1 2">IBC0246</strain>
    </source>
</reference>
<dbReference type="GeneID" id="28980208"/>
<organism evidence="1 2">
    <name type="scientific">Cutaneotrichosporon oleaginosum</name>
    <dbReference type="NCBI Taxonomy" id="879819"/>
    <lineage>
        <taxon>Eukaryota</taxon>
        <taxon>Fungi</taxon>
        <taxon>Dikarya</taxon>
        <taxon>Basidiomycota</taxon>
        <taxon>Agaricomycotina</taxon>
        <taxon>Tremellomycetes</taxon>
        <taxon>Trichosporonales</taxon>
        <taxon>Trichosporonaceae</taxon>
        <taxon>Cutaneotrichosporon</taxon>
    </lineage>
</organism>
<gene>
    <name evidence="1" type="ORF">CC85DRAFT_153854</name>
</gene>
<evidence type="ECO:0000313" key="1">
    <source>
        <dbReference type="EMBL" id="KLT45259.1"/>
    </source>
</evidence>
<dbReference type="EMBL" id="KQ087182">
    <property type="protein sequence ID" value="KLT45259.1"/>
    <property type="molecule type" value="Genomic_DNA"/>
</dbReference>
<dbReference type="AlphaFoldDB" id="A0A0J1BB83"/>
<evidence type="ECO:0000313" key="2">
    <source>
        <dbReference type="Proteomes" id="UP000053611"/>
    </source>
</evidence>
<protein>
    <submittedName>
        <fullName evidence="1">Uncharacterized protein</fullName>
    </submittedName>
</protein>
<sequence length="85" mass="9521">MHICCSSQFTTHLSIPLSNLPKVWRRPQNTFNTSCPPLIIPPKPCLSFLFVLLLLATSCLVYPSPCPTSHIPCLTSVHRRVQYGT</sequence>
<name>A0A0J1BB83_9TREE</name>
<dbReference type="Proteomes" id="UP000053611">
    <property type="component" value="Unassembled WGS sequence"/>
</dbReference>
<accession>A0A0J1BB83</accession>
<dbReference type="RefSeq" id="XP_018281750.1">
    <property type="nucleotide sequence ID" value="XM_018419605.1"/>
</dbReference>
<proteinExistence type="predicted"/>
<keyword evidence="2" id="KW-1185">Reference proteome</keyword>